<dbReference type="InterPro" id="IPR036286">
    <property type="entry name" value="LexA/Signal_pep-like_sf"/>
</dbReference>
<dbReference type="GO" id="GO:0009003">
    <property type="term" value="F:signal peptidase activity"/>
    <property type="evidence" value="ECO:0007669"/>
    <property type="project" value="UniProtKB-EC"/>
</dbReference>
<evidence type="ECO:0000313" key="8">
    <source>
        <dbReference type="EMBL" id="PIZ98471.1"/>
    </source>
</evidence>
<organism evidence="8 9">
    <name type="scientific">Candidatus Komeilibacteria bacterium CG_4_10_14_0_2_um_filter_37_10</name>
    <dbReference type="NCBI Taxonomy" id="1974470"/>
    <lineage>
        <taxon>Bacteria</taxon>
        <taxon>Candidatus Komeiliibacteriota</taxon>
    </lineage>
</organism>
<dbReference type="GO" id="GO:0006465">
    <property type="term" value="P:signal peptide processing"/>
    <property type="evidence" value="ECO:0007669"/>
    <property type="project" value="InterPro"/>
</dbReference>
<comment type="caution">
    <text evidence="8">The sequence shown here is derived from an EMBL/GenBank/DDBJ whole genome shotgun (WGS) entry which is preliminary data.</text>
</comment>
<dbReference type="CDD" id="cd06530">
    <property type="entry name" value="S26_SPase_I"/>
    <property type="match status" value="1"/>
</dbReference>
<evidence type="ECO:0000256" key="1">
    <source>
        <dbReference type="ARBA" id="ARBA00000677"/>
    </source>
</evidence>
<comment type="subcellular location">
    <subcellularLocation>
        <location evidence="6">Membrane</location>
        <topology evidence="6">Single-pass type II membrane protein</topology>
    </subcellularLocation>
</comment>
<evidence type="ECO:0000256" key="6">
    <source>
        <dbReference type="RuleBase" id="RU362042"/>
    </source>
</evidence>
<evidence type="ECO:0000256" key="2">
    <source>
        <dbReference type="ARBA" id="ARBA00009370"/>
    </source>
</evidence>
<feature type="transmembrane region" description="Helical" evidence="6">
    <location>
        <begin position="21"/>
        <end position="43"/>
    </location>
</feature>
<evidence type="ECO:0000313" key="9">
    <source>
        <dbReference type="Proteomes" id="UP000230405"/>
    </source>
</evidence>
<accession>A0A2M7VDF3</accession>
<evidence type="ECO:0000256" key="4">
    <source>
        <dbReference type="ARBA" id="ARBA00022801"/>
    </source>
</evidence>
<dbReference type="PROSITE" id="PS00761">
    <property type="entry name" value="SPASE_I_3"/>
    <property type="match status" value="1"/>
</dbReference>
<dbReference type="InterPro" id="IPR019533">
    <property type="entry name" value="Peptidase_S26"/>
</dbReference>
<reference evidence="9" key="1">
    <citation type="submission" date="2017-09" db="EMBL/GenBank/DDBJ databases">
        <title>Depth-based differentiation of microbial function through sediment-hosted aquifers and enrichment of novel symbionts in the deep terrestrial subsurface.</title>
        <authorList>
            <person name="Probst A.J."/>
            <person name="Ladd B."/>
            <person name="Jarett J.K."/>
            <person name="Geller-Mcgrath D.E."/>
            <person name="Sieber C.M.K."/>
            <person name="Emerson J.B."/>
            <person name="Anantharaman K."/>
            <person name="Thomas B.C."/>
            <person name="Malmstrom R."/>
            <person name="Stieglmeier M."/>
            <person name="Klingl A."/>
            <person name="Woyke T."/>
            <person name="Ryan C.M."/>
            <person name="Banfield J.F."/>
        </authorList>
    </citation>
    <scope>NUCLEOTIDE SEQUENCE [LARGE SCALE GENOMIC DNA]</scope>
</reference>
<dbReference type="PANTHER" id="PTHR43390:SF1">
    <property type="entry name" value="CHLOROPLAST PROCESSING PEPTIDASE"/>
    <property type="match status" value="1"/>
</dbReference>
<sequence>MDNLENQTNRETEKEATFKSFIFETIKVIIVSLIIVVPIRAYVGQPFYVDGASMEPNFHNGEYLIVDQISYRFAEPVRGDIVVFRPPTNDKVFYIKRLIGLPGETVLINNGKISVIGRDGKELAINEDNYLDVGHQMSETENYQTTLKENEFFVLGDNRRNSLDSRRIGPINKDEIRGKVLLRVLPINRFGLMQNPIY</sequence>
<dbReference type="GO" id="GO:0016020">
    <property type="term" value="C:membrane"/>
    <property type="evidence" value="ECO:0007669"/>
    <property type="project" value="UniProtKB-SubCell"/>
</dbReference>
<dbReference type="EC" id="3.4.21.89" evidence="3 6"/>
<keyword evidence="4 6" id="KW-0378">Hydrolase</keyword>
<dbReference type="Proteomes" id="UP000230405">
    <property type="component" value="Unassembled WGS sequence"/>
</dbReference>
<dbReference type="EMBL" id="PFPO01000085">
    <property type="protein sequence ID" value="PIZ98471.1"/>
    <property type="molecule type" value="Genomic_DNA"/>
</dbReference>
<proteinExistence type="inferred from homology"/>
<keyword evidence="6" id="KW-0472">Membrane</keyword>
<dbReference type="Gene3D" id="2.10.109.10">
    <property type="entry name" value="Umud Fragment, subunit A"/>
    <property type="match status" value="1"/>
</dbReference>
<dbReference type="SUPFAM" id="SSF51306">
    <property type="entry name" value="LexA/Signal peptidase"/>
    <property type="match status" value="1"/>
</dbReference>
<dbReference type="PRINTS" id="PR00727">
    <property type="entry name" value="LEADERPTASE"/>
</dbReference>
<keyword evidence="6" id="KW-0812">Transmembrane</keyword>
<name>A0A2M7VDF3_9BACT</name>
<dbReference type="InterPro" id="IPR019758">
    <property type="entry name" value="Pept_S26A_signal_pept_1_CS"/>
</dbReference>
<evidence type="ECO:0000256" key="5">
    <source>
        <dbReference type="PIRSR" id="PIRSR600223-1"/>
    </source>
</evidence>
<feature type="active site" evidence="5">
    <location>
        <position position="53"/>
    </location>
</feature>
<evidence type="ECO:0000259" key="7">
    <source>
        <dbReference type="Pfam" id="PF10502"/>
    </source>
</evidence>
<evidence type="ECO:0000256" key="3">
    <source>
        <dbReference type="ARBA" id="ARBA00013208"/>
    </source>
</evidence>
<dbReference type="PROSITE" id="PS00760">
    <property type="entry name" value="SPASE_I_2"/>
    <property type="match status" value="1"/>
</dbReference>
<comment type="similarity">
    <text evidence="2 6">Belongs to the peptidase S26 family.</text>
</comment>
<keyword evidence="6" id="KW-1133">Transmembrane helix</keyword>
<dbReference type="InterPro" id="IPR000223">
    <property type="entry name" value="Pept_S26A_signal_pept_1"/>
</dbReference>
<dbReference type="AlphaFoldDB" id="A0A2M7VDF3"/>
<protein>
    <recommendedName>
        <fullName evidence="3 6">Signal peptidase I</fullName>
        <ecNumber evidence="3 6">3.4.21.89</ecNumber>
    </recommendedName>
</protein>
<feature type="active site" evidence="5">
    <location>
        <position position="96"/>
    </location>
</feature>
<gene>
    <name evidence="8" type="primary">lepB</name>
    <name evidence="8" type="ORF">COX77_04340</name>
</gene>
<dbReference type="PANTHER" id="PTHR43390">
    <property type="entry name" value="SIGNAL PEPTIDASE I"/>
    <property type="match status" value="1"/>
</dbReference>
<comment type="catalytic activity">
    <reaction evidence="1 6">
        <text>Cleavage of hydrophobic, N-terminal signal or leader sequences from secreted and periplasmic proteins.</text>
        <dbReference type="EC" id="3.4.21.89"/>
    </reaction>
</comment>
<dbReference type="NCBIfam" id="TIGR02227">
    <property type="entry name" value="sigpep_I_bact"/>
    <property type="match status" value="1"/>
</dbReference>
<dbReference type="Pfam" id="PF10502">
    <property type="entry name" value="Peptidase_S26"/>
    <property type="match status" value="1"/>
</dbReference>
<dbReference type="GO" id="GO:0004252">
    <property type="term" value="F:serine-type endopeptidase activity"/>
    <property type="evidence" value="ECO:0007669"/>
    <property type="project" value="InterPro"/>
</dbReference>
<keyword evidence="6" id="KW-0645">Protease</keyword>
<dbReference type="InterPro" id="IPR019757">
    <property type="entry name" value="Pept_S26A_signal_pept_1_Lys-AS"/>
</dbReference>
<feature type="domain" description="Peptidase S26" evidence="7">
    <location>
        <begin position="23"/>
        <end position="184"/>
    </location>
</feature>